<dbReference type="GO" id="GO:0070180">
    <property type="term" value="F:large ribosomal subunit rRNA binding"/>
    <property type="evidence" value="ECO:0007669"/>
    <property type="project" value="UniProtKB-UniRule"/>
</dbReference>
<accession>A0A1F6EVG6</accession>
<name>A0A1F6EVG6_9BACT</name>
<keyword evidence="5" id="KW-0699">rRNA-binding</keyword>
<dbReference type="CDD" id="cd05797">
    <property type="entry name" value="Ribosomal_L10"/>
    <property type="match status" value="1"/>
</dbReference>
<gene>
    <name evidence="5" type="primary">rplJ</name>
    <name evidence="6" type="ORF">A3B35_01310</name>
</gene>
<dbReference type="NCBIfam" id="NF000955">
    <property type="entry name" value="PRK00099.1-1"/>
    <property type="match status" value="1"/>
</dbReference>
<comment type="caution">
    <text evidence="6">The sequence shown here is derived from an EMBL/GenBank/DDBJ whole genome shotgun (WGS) entry which is preliminary data.</text>
</comment>
<dbReference type="Pfam" id="PF00466">
    <property type="entry name" value="Ribosomal_L10"/>
    <property type="match status" value="1"/>
</dbReference>
<keyword evidence="5" id="KW-0694">RNA-binding</keyword>
<keyword evidence="2 5" id="KW-0689">Ribosomal protein</keyword>
<dbReference type="AlphaFoldDB" id="A0A1F6EVG6"/>
<dbReference type="Proteomes" id="UP000177215">
    <property type="component" value="Unassembled WGS sequence"/>
</dbReference>
<evidence type="ECO:0000256" key="5">
    <source>
        <dbReference type="HAMAP-Rule" id="MF_00362"/>
    </source>
</evidence>
<evidence type="ECO:0000313" key="6">
    <source>
        <dbReference type="EMBL" id="OGG77639.1"/>
    </source>
</evidence>
<organism evidence="6 7">
    <name type="scientific">Candidatus Kaiserbacteria bacterium RIFCSPLOWO2_01_FULL_54_24</name>
    <dbReference type="NCBI Taxonomy" id="1798515"/>
    <lineage>
        <taxon>Bacteria</taxon>
        <taxon>Candidatus Kaiseribacteriota</taxon>
    </lineage>
</organism>
<evidence type="ECO:0000313" key="7">
    <source>
        <dbReference type="Proteomes" id="UP000177215"/>
    </source>
</evidence>
<dbReference type="HAMAP" id="MF_00362">
    <property type="entry name" value="Ribosomal_uL10"/>
    <property type="match status" value="1"/>
</dbReference>
<comment type="subunit">
    <text evidence="5">Part of the ribosomal stalk of the 50S ribosomal subunit. The N-terminus interacts with L11 and the large rRNA to form the base of the stalk. The C-terminus forms an elongated spine to which L12 dimers bind in a sequential fashion forming a multimeric L10(L12)X complex.</text>
</comment>
<dbReference type="GO" id="GO:0006412">
    <property type="term" value="P:translation"/>
    <property type="evidence" value="ECO:0007669"/>
    <property type="project" value="UniProtKB-UniRule"/>
</dbReference>
<dbReference type="InterPro" id="IPR022973">
    <property type="entry name" value="Ribosomal_uL10_bac"/>
</dbReference>
<evidence type="ECO:0000256" key="2">
    <source>
        <dbReference type="ARBA" id="ARBA00022980"/>
    </source>
</evidence>
<dbReference type="InterPro" id="IPR047865">
    <property type="entry name" value="Ribosomal_uL10_bac_type"/>
</dbReference>
<dbReference type="Gene3D" id="3.30.70.1730">
    <property type="match status" value="1"/>
</dbReference>
<comment type="similarity">
    <text evidence="1 5">Belongs to the universal ribosomal protein uL10 family.</text>
</comment>
<dbReference type="STRING" id="1798515.A3B35_01310"/>
<dbReference type="PANTHER" id="PTHR11560">
    <property type="entry name" value="39S RIBOSOMAL PROTEIN L10, MITOCHONDRIAL"/>
    <property type="match status" value="1"/>
</dbReference>
<dbReference type="SUPFAM" id="SSF160369">
    <property type="entry name" value="Ribosomal protein L10-like"/>
    <property type="match status" value="1"/>
</dbReference>
<dbReference type="InterPro" id="IPR001790">
    <property type="entry name" value="Ribosomal_uL10"/>
</dbReference>
<dbReference type="EMBL" id="MFMC01000012">
    <property type="protein sequence ID" value="OGG77639.1"/>
    <property type="molecule type" value="Genomic_DNA"/>
</dbReference>
<dbReference type="GO" id="GO:1990904">
    <property type="term" value="C:ribonucleoprotein complex"/>
    <property type="evidence" value="ECO:0007669"/>
    <property type="project" value="UniProtKB-KW"/>
</dbReference>
<sequence>MAKTKEQKAAIIEKIEKSLKNGASSVFVHFTKVTVAEESAMRRALRGSGVSYFVAKKTLIRRALDKLGLKHDELPLGGEVAIASGGGEDVTVAARLVHEFGKKLTDKLTILGGVFEGKLMGQTAMQEIATIPGMQALRGMFANIINSPIQRFAIGLSEVAKTKGQ</sequence>
<evidence type="ECO:0000256" key="4">
    <source>
        <dbReference type="ARBA" id="ARBA00035202"/>
    </source>
</evidence>
<comment type="function">
    <text evidence="5">Forms part of the ribosomal stalk, playing a central role in the interaction of the ribosome with GTP-bound translation factors.</text>
</comment>
<dbReference type="GO" id="GO:0005840">
    <property type="term" value="C:ribosome"/>
    <property type="evidence" value="ECO:0007669"/>
    <property type="project" value="UniProtKB-KW"/>
</dbReference>
<protein>
    <recommendedName>
        <fullName evidence="4 5">Large ribosomal subunit protein uL10</fullName>
    </recommendedName>
</protein>
<keyword evidence="3 5" id="KW-0687">Ribonucleoprotein</keyword>
<evidence type="ECO:0000256" key="3">
    <source>
        <dbReference type="ARBA" id="ARBA00023274"/>
    </source>
</evidence>
<evidence type="ECO:0000256" key="1">
    <source>
        <dbReference type="ARBA" id="ARBA00008889"/>
    </source>
</evidence>
<dbReference type="InterPro" id="IPR043141">
    <property type="entry name" value="Ribosomal_uL10-like_sf"/>
</dbReference>
<reference evidence="6 7" key="1">
    <citation type="journal article" date="2016" name="Nat. Commun.">
        <title>Thousands of microbial genomes shed light on interconnected biogeochemical processes in an aquifer system.</title>
        <authorList>
            <person name="Anantharaman K."/>
            <person name="Brown C.T."/>
            <person name="Hug L.A."/>
            <person name="Sharon I."/>
            <person name="Castelle C.J."/>
            <person name="Probst A.J."/>
            <person name="Thomas B.C."/>
            <person name="Singh A."/>
            <person name="Wilkins M.J."/>
            <person name="Karaoz U."/>
            <person name="Brodie E.L."/>
            <person name="Williams K.H."/>
            <person name="Hubbard S.S."/>
            <person name="Banfield J.F."/>
        </authorList>
    </citation>
    <scope>NUCLEOTIDE SEQUENCE [LARGE SCALE GENOMIC DNA]</scope>
</reference>
<proteinExistence type="inferred from homology"/>